<dbReference type="EMBL" id="BQNB010009428">
    <property type="protein sequence ID" value="GJS63394.1"/>
    <property type="molecule type" value="Genomic_DNA"/>
</dbReference>
<feature type="compositionally biased region" description="Acidic residues" evidence="1">
    <location>
        <begin position="100"/>
        <end position="130"/>
    </location>
</feature>
<accession>A0ABQ4XDN1</accession>
<reference evidence="2" key="1">
    <citation type="journal article" date="2022" name="Int. J. Mol. Sci.">
        <title>Draft Genome of Tanacetum Coccineum: Genomic Comparison of Closely Related Tanacetum-Family Plants.</title>
        <authorList>
            <person name="Yamashiro T."/>
            <person name="Shiraishi A."/>
            <person name="Nakayama K."/>
            <person name="Satake H."/>
        </authorList>
    </citation>
    <scope>NUCLEOTIDE SEQUENCE</scope>
</reference>
<evidence type="ECO:0000256" key="1">
    <source>
        <dbReference type="SAM" id="MobiDB-lite"/>
    </source>
</evidence>
<protein>
    <submittedName>
        <fullName evidence="2">Uncharacterized protein</fullName>
    </submittedName>
</protein>
<dbReference type="Proteomes" id="UP001151760">
    <property type="component" value="Unassembled WGS sequence"/>
</dbReference>
<evidence type="ECO:0000313" key="3">
    <source>
        <dbReference type="Proteomes" id="UP001151760"/>
    </source>
</evidence>
<keyword evidence="3" id="KW-1185">Reference proteome</keyword>
<reference evidence="2" key="2">
    <citation type="submission" date="2022-01" db="EMBL/GenBank/DDBJ databases">
        <authorList>
            <person name="Yamashiro T."/>
            <person name="Shiraishi A."/>
            <person name="Satake H."/>
            <person name="Nakayama K."/>
        </authorList>
    </citation>
    <scope>NUCLEOTIDE SEQUENCE</scope>
</reference>
<name>A0ABQ4XDN1_9ASTR</name>
<evidence type="ECO:0000313" key="2">
    <source>
        <dbReference type="EMBL" id="GJS63394.1"/>
    </source>
</evidence>
<gene>
    <name evidence="2" type="ORF">Tco_0677958</name>
</gene>
<feature type="region of interest" description="Disordered" evidence="1">
    <location>
        <begin position="56"/>
        <end position="169"/>
    </location>
</feature>
<organism evidence="2 3">
    <name type="scientific">Tanacetum coccineum</name>
    <dbReference type="NCBI Taxonomy" id="301880"/>
    <lineage>
        <taxon>Eukaryota</taxon>
        <taxon>Viridiplantae</taxon>
        <taxon>Streptophyta</taxon>
        <taxon>Embryophyta</taxon>
        <taxon>Tracheophyta</taxon>
        <taxon>Spermatophyta</taxon>
        <taxon>Magnoliopsida</taxon>
        <taxon>eudicotyledons</taxon>
        <taxon>Gunneridae</taxon>
        <taxon>Pentapetalae</taxon>
        <taxon>asterids</taxon>
        <taxon>campanulids</taxon>
        <taxon>Asterales</taxon>
        <taxon>Asteraceae</taxon>
        <taxon>Asteroideae</taxon>
        <taxon>Anthemideae</taxon>
        <taxon>Anthemidinae</taxon>
        <taxon>Tanacetum</taxon>
    </lineage>
</organism>
<comment type="caution">
    <text evidence="2">The sequence shown here is derived from an EMBL/GenBank/DDBJ whole genome shotgun (WGS) entry which is preliminary data.</text>
</comment>
<sequence>MSISRETFYGSVLGLRRLRYKPVAPPSPDYVLGPENLQILPVPQDEDEREPMFIQAHDPDYMPEPIYPEYIPLEDDHEFPAEEQPLPPIDSPTNDHPIYDGDDDDGDSSGDDARDEDEDEEDEEDEEEEEHLAPADSTTVIPADEPVFPPEGTEPIIPPPSTDNLLVGR</sequence>
<proteinExistence type="predicted"/>